<dbReference type="OrthoDB" id="6971227at2759"/>
<dbReference type="AlphaFoldDB" id="A0A4C1X813"/>
<feature type="compositionally biased region" description="Low complexity" evidence="1">
    <location>
        <begin position="88"/>
        <end position="106"/>
    </location>
</feature>
<evidence type="ECO:0000313" key="2">
    <source>
        <dbReference type="EMBL" id="GBP58395.1"/>
    </source>
</evidence>
<name>A0A4C1X813_EUMVA</name>
<sequence length="117" mass="13436">MLSDSTRRRLYTPVVTSRQRCEWDSSPARACVLATVTWWTWNEGVWGDQRDAAECAARWREYIEAIHTRRPPAYDRCGRVIVRIPAHAPSRGGRATAGRTRPPSATRPRRGKRPPMH</sequence>
<reference evidence="2 3" key="1">
    <citation type="journal article" date="2019" name="Commun. Biol.">
        <title>The bagworm genome reveals a unique fibroin gene that provides high tensile strength.</title>
        <authorList>
            <person name="Kono N."/>
            <person name="Nakamura H."/>
            <person name="Ohtoshi R."/>
            <person name="Tomita M."/>
            <person name="Numata K."/>
            <person name="Arakawa K."/>
        </authorList>
    </citation>
    <scope>NUCLEOTIDE SEQUENCE [LARGE SCALE GENOMIC DNA]</scope>
</reference>
<keyword evidence="3" id="KW-1185">Reference proteome</keyword>
<accession>A0A4C1X813</accession>
<feature type="compositionally biased region" description="Basic residues" evidence="1">
    <location>
        <begin position="107"/>
        <end position="117"/>
    </location>
</feature>
<protein>
    <submittedName>
        <fullName evidence="2">Uncharacterized protein</fullName>
    </submittedName>
</protein>
<feature type="region of interest" description="Disordered" evidence="1">
    <location>
        <begin position="85"/>
        <end position="117"/>
    </location>
</feature>
<evidence type="ECO:0000313" key="3">
    <source>
        <dbReference type="Proteomes" id="UP000299102"/>
    </source>
</evidence>
<dbReference type="EMBL" id="BGZK01000733">
    <property type="protein sequence ID" value="GBP58395.1"/>
    <property type="molecule type" value="Genomic_DNA"/>
</dbReference>
<comment type="caution">
    <text evidence="2">The sequence shown here is derived from an EMBL/GenBank/DDBJ whole genome shotgun (WGS) entry which is preliminary data.</text>
</comment>
<dbReference type="Proteomes" id="UP000299102">
    <property type="component" value="Unassembled WGS sequence"/>
</dbReference>
<evidence type="ECO:0000256" key="1">
    <source>
        <dbReference type="SAM" id="MobiDB-lite"/>
    </source>
</evidence>
<organism evidence="2 3">
    <name type="scientific">Eumeta variegata</name>
    <name type="common">Bagworm moth</name>
    <name type="synonym">Eumeta japonica</name>
    <dbReference type="NCBI Taxonomy" id="151549"/>
    <lineage>
        <taxon>Eukaryota</taxon>
        <taxon>Metazoa</taxon>
        <taxon>Ecdysozoa</taxon>
        <taxon>Arthropoda</taxon>
        <taxon>Hexapoda</taxon>
        <taxon>Insecta</taxon>
        <taxon>Pterygota</taxon>
        <taxon>Neoptera</taxon>
        <taxon>Endopterygota</taxon>
        <taxon>Lepidoptera</taxon>
        <taxon>Glossata</taxon>
        <taxon>Ditrysia</taxon>
        <taxon>Tineoidea</taxon>
        <taxon>Psychidae</taxon>
        <taxon>Oiketicinae</taxon>
        <taxon>Eumeta</taxon>
    </lineage>
</organism>
<gene>
    <name evidence="2" type="ORF">EVAR_40965_1</name>
</gene>
<proteinExistence type="predicted"/>